<name>A0A517Z503_9PLAN</name>
<dbReference type="InterPro" id="IPR006311">
    <property type="entry name" value="TAT_signal"/>
</dbReference>
<reference evidence="1 2" key="1">
    <citation type="submission" date="2019-02" db="EMBL/GenBank/DDBJ databases">
        <title>Deep-cultivation of Planctomycetes and their phenomic and genomic characterization uncovers novel biology.</title>
        <authorList>
            <person name="Wiegand S."/>
            <person name="Jogler M."/>
            <person name="Boedeker C."/>
            <person name="Pinto D."/>
            <person name="Vollmers J."/>
            <person name="Rivas-Marin E."/>
            <person name="Kohn T."/>
            <person name="Peeters S.H."/>
            <person name="Heuer A."/>
            <person name="Rast P."/>
            <person name="Oberbeckmann S."/>
            <person name="Bunk B."/>
            <person name="Jeske O."/>
            <person name="Meyerdierks A."/>
            <person name="Storesund J.E."/>
            <person name="Kallscheuer N."/>
            <person name="Luecker S."/>
            <person name="Lage O.M."/>
            <person name="Pohl T."/>
            <person name="Merkel B.J."/>
            <person name="Hornburger P."/>
            <person name="Mueller R.-W."/>
            <person name="Bruemmer F."/>
            <person name="Labrenz M."/>
            <person name="Spormann A.M."/>
            <person name="Op den Camp H."/>
            <person name="Overmann J."/>
            <person name="Amann R."/>
            <person name="Jetten M.S.M."/>
            <person name="Mascher T."/>
            <person name="Medema M.H."/>
            <person name="Devos D.P."/>
            <person name="Kaster A.-K."/>
            <person name="Ovreas L."/>
            <person name="Rohde M."/>
            <person name="Galperin M.Y."/>
            <person name="Jogler C."/>
        </authorList>
    </citation>
    <scope>NUCLEOTIDE SEQUENCE [LARGE SCALE GENOMIC DNA]</scope>
    <source>
        <strain evidence="1 2">Mal4</strain>
    </source>
</reference>
<dbReference type="AlphaFoldDB" id="A0A517Z503"/>
<keyword evidence="2" id="KW-1185">Reference proteome</keyword>
<accession>A0A517Z503</accession>
<dbReference type="PANTHER" id="PTHR43737">
    <property type="entry name" value="BLL7424 PROTEIN"/>
    <property type="match status" value="1"/>
</dbReference>
<dbReference type="Pfam" id="PF07394">
    <property type="entry name" value="DUF1501"/>
    <property type="match status" value="1"/>
</dbReference>
<sequence length="407" mass="44263">MKTSRREFLAGLAGASVVASFGGPAPGVLLHAAEEVADHERLLVVVQLSGGNDGLNTVIPFREEAYYENRPTLAVPRDDVIRIDAGTGLNPVMTGFAELLEAGQLAIVQGVGYPQPNRSHFESMDIWHTCRRKDEPRESGWLGRYLEAAGAQNSTDVPAMHLGQEKQPLALASRDVRVPSVRSLERFRLELGSNQRLEEAVRAAVRDERESQDELLAFVQSTTSSALDASERIAAASGGYQSQVEYPATGLGQKLRTVAQLIDAGLGTRIYYVAIDGFDTHSRQKAAHESLLRQVSDAMAVFLRDVAAHGHGERVLAMCFSEFGRRVKENASEGTDHGAAAPVFLLGTPVVSGLIGQHPRLDDLDGGDLKHHTDFRSVYATLLQRWFGVDSEPVLGESYEPVDAIRT</sequence>
<evidence type="ECO:0000313" key="2">
    <source>
        <dbReference type="Proteomes" id="UP000320496"/>
    </source>
</evidence>
<protein>
    <recommendedName>
        <fullName evidence="3">DUF1501 domain-containing protein</fullName>
    </recommendedName>
</protein>
<dbReference type="EMBL" id="CP036275">
    <property type="protein sequence ID" value="QDU37534.1"/>
    <property type="molecule type" value="Genomic_DNA"/>
</dbReference>
<evidence type="ECO:0008006" key="3">
    <source>
        <dbReference type="Google" id="ProtNLM"/>
    </source>
</evidence>
<dbReference type="KEGG" id="mri:Mal4_18480"/>
<dbReference type="PANTHER" id="PTHR43737:SF1">
    <property type="entry name" value="DUF1501 DOMAIN-CONTAINING PROTEIN"/>
    <property type="match status" value="1"/>
</dbReference>
<dbReference type="RefSeq" id="WP_197444249.1">
    <property type="nucleotide sequence ID" value="NZ_CP036275.1"/>
</dbReference>
<proteinExistence type="predicted"/>
<organism evidence="1 2">
    <name type="scientific">Maioricimonas rarisocia</name>
    <dbReference type="NCBI Taxonomy" id="2528026"/>
    <lineage>
        <taxon>Bacteria</taxon>
        <taxon>Pseudomonadati</taxon>
        <taxon>Planctomycetota</taxon>
        <taxon>Planctomycetia</taxon>
        <taxon>Planctomycetales</taxon>
        <taxon>Planctomycetaceae</taxon>
        <taxon>Maioricimonas</taxon>
    </lineage>
</organism>
<dbReference type="InterPro" id="IPR010869">
    <property type="entry name" value="DUF1501"/>
</dbReference>
<gene>
    <name evidence="1" type="ORF">Mal4_18480</name>
</gene>
<dbReference type="PROSITE" id="PS51318">
    <property type="entry name" value="TAT"/>
    <property type="match status" value="1"/>
</dbReference>
<dbReference type="Proteomes" id="UP000320496">
    <property type="component" value="Chromosome"/>
</dbReference>
<evidence type="ECO:0000313" key="1">
    <source>
        <dbReference type="EMBL" id="QDU37534.1"/>
    </source>
</evidence>